<proteinExistence type="predicted"/>
<organism evidence="1 2">
    <name type="scientific">Chromobacterium sinusclupearum</name>
    <dbReference type="NCBI Taxonomy" id="2077146"/>
    <lineage>
        <taxon>Bacteria</taxon>
        <taxon>Pseudomonadati</taxon>
        <taxon>Pseudomonadota</taxon>
        <taxon>Betaproteobacteria</taxon>
        <taxon>Neisseriales</taxon>
        <taxon>Chromobacteriaceae</taxon>
        <taxon>Chromobacterium</taxon>
    </lineage>
</organism>
<evidence type="ECO:0000313" key="2">
    <source>
        <dbReference type="Proteomes" id="UP000236416"/>
    </source>
</evidence>
<dbReference type="RefSeq" id="WP_103320673.1">
    <property type="nucleotide sequence ID" value="NZ_PPTF01000064.1"/>
</dbReference>
<accession>A0A2K4MM53</accession>
<dbReference type="AlphaFoldDB" id="A0A2K4MM53"/>
<dbReference type="InterPro" id="IPR050563">
    <property type="entry name" value="4-hydroxybenzoyl-CoA_TE"/>
</dbReference>
<dbReference type="PANTHER" id="PTHR31793:SF24">
    <property type="entry name" value="LONG-CHAIN ACYL-COA THIOESTERASE FADM"/>
    <property type="match status" value="1"/>
</dbReference>
<dbReference type="SUPFAM" id="SSF54637">
    <property type="entry name" value="Thioesterase/thiol ester dehydrase-isomerase"/>
    <property type="match status" value="1"/>
</dbReference>
<sequence length="141" mass="16163">MTTQFPVIDRRVISMRWGDMDAVGHLNNTYYFRYLEQVRIEWLQSLGYGIEPDAIGPVLASTSCTFRKQLTYPATLDITIELEKLGRSSLKLRHHFYRQDDPGTVYASAEVMLVWVDYKAEKSVPIPDPIREAILQAAPQA</sequence>
<dbReference type="Proteomes" id="UP000236416">
    <property type="component" value="Unassembled WGS sequence"/>
</dbReference>
<dbReference type="Pfam" id="PF13279">
    <property type="entry name" value="4HBT_2"/>
    <property type="match status" value="1"/>
</dbReference>
<protein>
    <submittedName>
        <fullName evidence="1">Thioesterase</fullName>
    </submittedName>
</protein>
<dbReference type="EMBL" id="PPTF01000064">
    <property type="protein sequence ID" value="POA98102.1"/>
    <property type="molecule type" value="Genomic_DNA"/>
</dbReference>
<dbReference type="GO" id="GO:0047617">
    <property type="term" value="F:fatty acyl-CoA hydrolase activity"/>
    <property type="evidence" value="ECO:0007669"/>
    <property type="project" value="TreeGrafter"/>
</dbReference>
<keyword evidence="2" id="KW-1185">Reference proteome</keyword>
<name>A0A2K4MM53_9NEIS</name>
<comment type="caution">
    <text evidence="1">The sequence shown here is derived from an EMBL/GenBank/DDBJ whole genome shotgun (WGS) entry which is preliminary data.</text>
</comment>
<reference evidence="1 2" key="1">
    <citation type="submission" date="2018-01" db="EMBL/GenBank/DDBJ databases">
        <title>Genomic Sequence of Chromobacterium MWU13-2610 from wild cranberry bogs within the Cape Cod National Seashore.</title>
        <authorList>
            <person name="O'Hara-Hanley K."/>
            <person name="Soby S."/>
            <person name="Harrison A."/>
        </authorList>
    </citation>
    <scope>NUCLEOTIDE SEQUENCE [LARGE SCALE GENOMIC DNA]</scope>
    <source>
        <strain evidence="1 2">MWU13-2610</strain>
    </source>
</reference>
<dbReference type="Gene3D" id="3.10.129.10">
    <property type="entry name" value="Hotdog Thioesterase"/>
    <property type="match status" value="1"/>
</dbReference>
<dbReference type="InterPro" id="IPR029069">
    <property type="entry name" value="HotDog_dom_sf"/>
</dbReference>
<gene>
    <name evidence="1" type="ORF">C2134_13350</name>
</gene>
<evidence type="ECO:0000313" key="1">
    <source>
        <dbReference type="EMBL" id="POA98102.1"/>
    </source>
</evidence>
<dbReference type="PANTHER" id="PTHR31793">
    <property type="entry name" value="4-HYDROXYBENZOYL-COA THIOESTERASE FAMILY MEMBER"/>
    <property type="match status" value="1"/>
</dbReference>
<dbReference type="CDD" id="cd00586">
    <property type="entry name" value="4HBT"/>
    <property type="match status" value="1"/>
</dbReference>